<evidence type="ECO:0000256" key="6">
    <source>
        <dbReference type="SAM" id="Phobius"/>
    </source>
</evidence>
<gene>
    <name evidence="7" type="ORF">ACFOZ7_19590</name>
</gene>
<accession>A0ABD5P4M2</accession>
<dbReference type="CDD" id="cd06581">
    <property type="entry name" value="TM_PBP1_LivM_like"/>
    <property type="match status" value="1"/>
</dbReference>
<dbReference type="EMBL" id="JBHSDJ010000130">
    <property type="protein sequence ID" value="MFC4249103.1"/>
    <property type="molecule type" value="Genomic_DNA"/>
</dbReference>
<keyword evidence="5 6" id="KW-0472">Membrane</keyword>
<protein>
    <submittedName>
        <fullName evidence="7">Branched-chain amino acid ABC transporter permease</fullName>
    </submittedName>
</protein>
<reference evidence="7 8" key="1">
    <citation type="journal article" date="2014" name="Int. J. Syst. Evol. Microbiol.">
        <title>Complete genome sequence of Corynebacterium casei LMG S-19264T (=DSM 44701T), isolated from a smear-ripened cheese.</title>
        <authorList>
            <consortium name="US DOE Joint Genome Institute (JGI-PGF)"/>
            <person name="Walter F."/>
            <person name="Albersmeier A."/>
            <person name="Kalinowski J."/>
            <person name="Ruckert C."/>
        </authorList>
    </citation>
    <scope>NUCLEOTIDE SEQUENCE [LARGE SCALE GENOMIC DNA]</scope>
    <source>
        <strain evidence="7 8">IBRC-M 10912</strain>
    </source>
</reference>
<feature type="transmembrane region" description="Helical" evidence="6">
    <location>
        <begin position="242"/>
        <end position="260"/>
    </location>
</feature>
<comment type="caution">
    <text evidence="7">The sequence shown here is derived from an EMBL/GenBank/DDBJ whole genome shotgun (WGS) entry which is preliminary data.</text>
</comment>
<dbReference type="AlphaFoldDB" id="A0ABD5P4M2"/>
<feature type="transmembrane region" description="Helical" evidence="6">
    <location>
        <begin position="194"/>
        <end position="212"/>
    </location>
</feature>
<dbReference type="GO" id="GO:0005886">
    <property type="term" value="C:plasma membrane"/>
    <property type="evidence" value="ECO:0007669"/>
    <property type="project" value="UniProtKB-SubCell"/>
</dbReference>
<feature type="transmembrane region" description="Helical" evidence="6">
    <location>
        <begin position="272"/>
        <end position="297"/>
    </location>
</feature>
<evidence type="ECO:0000313" key="7">
    <source>
        <dbReference type="EMBL" id="MFC4249103.1"/>
    </source>
</evidence>
<evidence type="ECO:0000313" key="8">
    <source>
        <dbReference type="Proteomes" id="UP001595821"/>
    </source>
</evidence>
<evidence type="ECO:0000256" key="5">
    <source>
        <dbReference type="ARBA" id="ARBA00023136"/>
    </source>
</evidence>
<dbReference type="PANTHER" id="PTHR30482:SF17">
    <property type="entry name" value="ABC TRANSPORTER ATP-BINDING PROTEIN"/>
    <property type="match status" value="1"/>
</dbReference>
<evidence type="ECO:0000256" key="2">
    <source>
        <dbReference type="ARBA" id="ARBA00022475"/>
    </source>
</evidence>
<comment type="subcellular location">
    <subcellularLocation>
        <location evidence="1">Cell membrane</location>
        <topology evidence="1">Multi-pass membrane protein</topology>
    </subcellularLocation>
</comment>
<dbReference type="InterPro" id="IPR043428">
    <property type="entry name" value="LivM-like"/>
</dbReference>
<dbReference type="InterPro" id="IPR001851">
    <property type="entry name" value="ABC_transp_permease"/>
</dbReference>
<keyword evidence="4 6" id="KW-1133">Transmembrane helix</keyword>
<organism evidence="7 8">
    <name type="scientific">Natribaculum luteum</name>
    <dbReference type="NCBI Taxonomy" id="1586232"/>
    <lineage>
        <taxon>Archaea</taxon>
        <taxon>Methanobacteriati</taxon>
        <taxon>Methanobacteriota</taxon>
        <taxon>Stenosarchaea group</taxon>
        <taxon>Halobacteria</taxon>
        <taxon>Halobacteriales</taxon>
        <taxon>Natrialbaceae</taxon>
        <taxon>Natribaculum</taxon>
    </lineage>
</organism>
<feature type="transmembrane region" description="Helical" evidence="6">
    <location>
        <begin position="24"/>
        <end position="47"/>
    </location>
</feature>
<dbReference type="PANTHER" id="PTHR30482">
    <property type="entry name" value="HIGH-AFFINITY BRANCHED-CHAIN AMINO ACID TRANSPORT SYSTEM PERMEASE"/>
    <property type="match status" value="1"/>
</dbReference>
<evidence type="ECO:0000256" key="3">
    <source>
        <dbReference type="ARBA" id="ARBA00022692"/>
    </source>
</evidence>
<dbReference type="RefSeq" id="WP_377071385.1">
    <property type="nucleotide sequence ID" value="NZ_CP095397.1"/>
</dbReference>
<proteinExistence type="predicted"/>
<evidence type="ECO:0000256" key="4">
    <source>
        <dbReference type="ARBA" id="ARBA00022989"/>
    </source>
</evidence>
<feature type="transmembrane region" description="Helical" evidence="6">
    <location>
        <begin position="87"/>
        <end position="110"/>
    </location>
</feature>
<evidence type="ECO:0000256" key="1">
    <source>
        <dbReference type="ARBA" id="ARBA00004651"/>
    </source>
</evidence>
<dbReference type="Pfam" id="PF02653">
    <property type="entry name" value="BPD_transp_2"/>
    <property type="match status" value="1"/>
</dbReference>
<feature type="transmembrane region" description="Helical" evidence="6">
    <location>
        <begin position="53"/>
        <end position="75"/>
    </location>
</feature>
<keyword evidence="3 6" id="KW-0812">Transmembrane</keyword>
<name>A0ABD5P4M2_9EURY</name>
<sequence>MIVAFLVYPVVYDLLGRSPLASEAAAFLPGLTFMIAVLYLGLFAMSFDFVSGYTGYLSFGHAAFYGTGAYAVVLATNGKIPGVPADMPFVLTMLLGAVLAGVLALAMGAVSFRLTGVYFAMITLGFAQVLYELVRNWGYVSPNPSEGATVDGGALEIGVPYVDSLGLAVGRLTGDSFENVLGTGFDVSATMTSYYALALVVVVCYFAMQRIIHSPFGKAMIAVRENEERAEAVGYDVFRIKMGAFAMSAFFAGIAGALFAGYSRSVSPESTYFFLVTADALIVTIVGGIGTLAGPLYGTVFHEWLGDVLSTEDDGIATYLRETVPEGLLTTDVGGVTFADVINSVVDGRAPLYLGIVFVLFVLFVPNGLLGTVRDRLGGTVAERTGDVLERYRR</sequence>
<dbReference type="GeneID" id="71855486"/>
<keyword evidence="2" id="KW-1003">Cell membrane</keyword>
<dbReference type="Proteomes" id="UP001595821">
    <property type="component" value="Unassembled WGS sequence"/>
</dbReference>
<feature type="transmembrane region" description="Helical" evidence="6">
    <location>
        <begin position="350"/>
        <end position="370"/>
    </location>
</feature>